<accession>A0A2P2LG09</accession>
<name>A0A2P2LG09_RHIMU</name>
<proteinExistence type="predicted"/>
<organism evidence="1">
    <name type="scientific">Rhizophora mucronata</name>
    <name type="common">Asiatic mangrove</name>
    <dbReference type="NCBI Taxonomy" id="61149"/>
    <lineage>
        <taxon>Eukaryota</taxon>
        <taxon>Viridiplantae</taxon>
        <taxon>Streptophyta</taxon>
        <taxon>Embryophyta</taxon>
        <taxon>Tracheophyta</taxon>
        <taxon>Spermatophyta</taxon>
        <taxon>Magnoliopsida</taxon>
        <taxon>eudicotyledons</taxon>
        <taxon>Gunneridae</taxon>
        <taxon>Pentapetalae</taxon>
        <taxon>rosids</taxon>
        <taxon>fabids</taxon>
        <taxon>Malpighiales</taxon>
        <taxon>Rhizophoraceae</taxon>
        <taxon>Rhizophora</taxon>
    </lineage>
</organism>
<protein>
    <submittedName>
        <fullName evidence="1">Uncharacterized protein</fullName>
    </submittedName>
</protein>
<sequence>MKLMHFVLAVIQGEKQRCLANSYLCVPSCLICKLYVILFFQSIIEQIFSFEKMCFTKTVLACMFISHGLILC</sequence>
<reference evidence="1" key="1">
    <citation type="submission" date="2018-02" db="EMBL/GenBank/DDBJ databases">
        <title>Rhizophora mucronata_Transcriptome.</title>
        <authorList>
            <person name="Meera S.P."/>
            <person name="Sreeshan A."/>
            <person name="Augustine A."/>
        </authorList>
    </citation>
    <scope>NUCLEOTIDE SEQUENCE</scope>
    <source>
        <tissue evidence="1">Leaf</tissue>
    </source>
</reference>
<evidence type="ECO:0000313" key="1">
    <source>
        <dbReference type="EMBL" id="MBX16893.1"/>
    </source>
</evidence>
<dbReference type="EMBL" id="GGEC01036409">
    <property type="protein sequence ID" value="MBX16893.1"/>
    <property type="molecule type" value="Transcribed_RNA"/>
</dbReference>
<dbReference type="AlphaFoldDB" id="A0A2P2LG09"/>